<dbReference type="Proteomes" id="UP001165060">
    <property type="component" value="Unassembled WGS sequence"/>
</dbReference>
<evidence type="ECO:0000256" key="2">
    <source>
        <dbReference type="ARBA" id="ARBA00022475"/>
    </source>
</evidence>
<dbReference type="Pfam" id="PF09335">
    <property type="entry name" value="VTT_dom"/>
    <property type="match status" value="1"/>
</dbReference>
<keyword evidence="4 6" id="KW-1133">Transmembrane helix</keyword>
<dbReference type="EMBL" id="BRYB01004272">
    <property type="protein sequence ID" value="GMI28341.1"/>
    <property type="molecule type" value="Genomic_DNA"/>
</dbReference>
<evidence type="ECO:0000256" key="4">
    <source>
        <dbReference type="ARBA" id="ARBA00022989"/>
    </source>
</evidence>
<keyword evidence="9" id="KW-1185">Reference proteome</keyword>
<feature type="transmembrane region" description="Helical" evidence="6">
    <location>
        <begin position="113"/>
        <end position="134"/>
    </location>
</feature>
<proteinExistence type="predicted"/>
<comment type="caution">
    <text evidence="8">The sequence shown here is derived from an EMBL/GenBank/DDBJ whole genome shotgun (WGS) entry which is preliminary data.</text>
</comment>
<keyword evidence="5 6" id="KW-0472">Membrane</keyword>
<evidence type="ECO:0000313" key="9">
    <source>
        <dbReference type="Proteomes" id="UP001165060"/>
    </source>
</evidence>
<accession>A0ABQ6MLZ8</accession>
<keyword evidence="2" id="KW-1003">Cell membrane</keyword>
<evidence type="ECO:0000256" key="3">
    <source>
        <dbReference type="ARBA" id="ARBA00022692"/>
    </source>
</evidence>
<evidence type="ECO:0000256" key="1">
    <source>
        <dbReference type="ARBA" id="ARBA00004651"/>
    </source>
</evidence>
<dbReference type="PANTHER" id="PTHR12677">
    <property type="entry name" value="GOLGI APPARATUS MEMBRANE PROTEIN TVP38-RELATED"/>
    <property type="match status" value="1"/>
</dbReference>
<dbReference type="InterPro" id="IPR015414">
    <property type="entry name" value="TMEM64"/>
</dbReference>
<comment type="subcellular location">
    <subcellularLocation>
        <location evidence="1">Cell membrane</location>
        <topology evidence="1">Multi-pass membrane protein</topology>
    </subcellularLocation>
</comment>
<feature type="domain" description="VTT" evidence="7">
    <location>
        <begin position="90"/>
        <end position="219"/>
    </location>
</feature>
<evidence type="ECO:0000256" key="6">
    <source>
        <dbReference type="SAM" id="Phobius"/>
    </source>
</evidence>
<evidence type="ECO:0000313" key="8">
    <source>
        <dbReference type="EMBL" id="GMI28341.1"/>
    </source>
</evidence>
<dbReference type="PANTHER" id="PTHR12677:SF59">
    <property type="entry name" value="GOLGI APPARATUS MEMBRANE PROTEIN TVP38-RELATED"/>
    <property type="match status" value="1"/>
</dbReference>
<organism evidence="8 9">
    <name type="scientific">Tetraparma gracilis</name>
    <dbReference type="NCBI Taxonomy" id="2962635"/>
    <lineage>
        <taxon>Eukaryota</taxon>
        <taxon>Sar</taxon>
        <taxon>Stramenopiles</taxon>
        <taxon>Ochrophyta</taxon>
        <taxon>Bolidophyceae</taxon>
        <taxon>Parmales</taxon>
        <taxon>Triparmaceae</taxon>
        <taxon>Tetraparma</taxon>
    </lineage>
</organism>
<feature type="non-terminal residue" evidence="8">
    <location>
        <position position="268"/>
    </location>
</feature>
<feature type="transmembrane region" description="Helical" evidence="6">
    <location>
        <begin position="239"/>
        <end position="258"/>
    </location>
</feature>
<sequence>MPSDTTLPLLPAPAAPPAPTSPPAPSHTCYNILIFLIVLLISLFFIDSLSTQYLVSLLSDTINSLLDQRLYLLTLLLFLFGAVSPLIGIPYTIFPVCCAFVYNAKLSSLPWALLYAFLLSSSAPLVGGSIAFYLGSTCLRDFAAAKKAAYPLFSAMDTIFDDPYTSVKMQLLLRLSPLIPAAALNYVLGASEGCSFDHFALAFFLGNSPYIFPLAYIGTLFTDATDLEDNDDLDIGSPAGISFAVVGVVCTIVATWFLTKYTKTKLEE</sequence>
<feature type="transmembrane region" description="Helical" evidence="6">
    <location>
        <begin position="70"/>
        <end position="93"/>
    </location>
</feature>
<gene>
    <name evidence="8" type="ORF">TeGR_g332</name>
</gene>
<evidence type="ECO:0000259" key="7">
    <source>
        <dbReference type="Pfam" id="PF09335"/>
    </source>
</evidence>
<keyword evidence="3 6" id="KW-0812">Transmembrane</keyword>
<feature type="transmembrane region" description="Helical" evidence="6">
    <location>
        <begin position="30"/>
        <end position="49"/>
    </location>
</feature>
<name>A0ABQ6MLZ8_9STRA</name>
<evidence type="ECO:0000256" key="5">
    <source>
        <dbReference type="ARBA" id="ARBA00023136"/>
    </source>
</evidence>
<reference evidence="8 9" key="1">
    <citation type="journal article" date="2023" name="Commun. Biol.">
        <title>Genome analysis of Parmales, the sister group of diatoms, reveals the evolutionary specialization of diatoms from phago-mixotrophs to photoautotrophs.</title>
        <authorList>
            <person name="Ban H."/>
            <person name="Sato S."/>
            <person name="Yoshikawa S."/>
            <person name="Yamada K."/>
            <person name="Nakamura Y."/>
            <person name="Ichinomiya M."/>
            <person name="Sato N."/>
            <person name="Blanc-Mathieu R."/>
            <person name="Endo H."/>
            <person name="Kuwata A."/>
            <person name="Ogata H."/>
        </authorList>
    </citation>
    <scope>NUCLEOTIDE SEQUENCE [LARGE SCALE GENOMIC DNA]</scope>
</reference>
<feature type="transmembrane region" description="Helical" evidence="6">
    <location>
        <begin position="199"/>
        <end position="219"/>
    </location>
</feature>
<dbReference type="InterPro" id="IPR032816">
    <property type="entry name" value="VTT_dom"/>
</dbReference>
<protein>
    <recommendedName>
        <fullName evidence="7">VTT domain-containing protein</fullName>
    </recommendedName>
</protein>